<feature type="compositionally biased region" description="Basic and acidic residues" evidence="1">
    <location>
        <begin position="1"/>
        <end position="14"/>
    </location>
</feature>
<evidence type="ECO:0000313" key="2">
    <source>
        <dbReference type="EMBL" id="KAJ8882648.1"/>
    </source>
</evidence>
<dbReference type="Proteomes" id="UP001159363">
    <property type="component" value="Chromosome 4"/>
</dbReference>
<comment type="caution">
    <text evidence="2">The sequence shown here is derived from an EMBL/GenBank/DDBJ whole genome shotgun (WGS) entry which is preliminary data.</text>
</comment>
<name>A0ABQ9HEA9_9NEOP</name>
<reference evidence="2 3" key="1">
    <citation type="submission" date="2023-02" db="EMBL/GenBank/DDBJ databases">
        <title>LHISI_Scaffold_Assembly.</title>
        <authorList>
            <person name="Stuart O.P."/>
            <person name="Cleave R."/>
            <person name="Magrath M.J.L."/>
            <person name="Mikheyev A.S."/>
        </authorList>
    </citation>
    <scope>NUCLEOTIDE SEQUENCE [LARGE SCALE GENOMIC DNA]</scope>
    <source>
        <strain evidence="2">Daus_M_001</strain>
        <tissue evidence="2">Leg muscle</tissue>
    </source>
</reference>
<protein>
    <submittedName>
        <fullName evidence="2">Uncharacterized protein</fullName>
    </submittedName>
</protein>
<evidence type="ECO:0000256" key="1">
    <source>
        <dbReference type="SAM" id="MobiDB-lite"/>
    </source>
</evidence>
<evidence type="ECO:0000313" key="3">
    <source>
        <dbReference type="Proteomes" id="UP001159363"/>
    </source>
</evidence>
<sequence>MQVRGSREFPEKAGRQAALSSTIPTCENPGVNPPGIVPGSTWWEASALATAPPLPHLRDELWNGIFFFAAVLAFVSGWLNGRDSRVVQSGKKLRLSYHFVGLVASGGEEVVEGPHPCRGRKVKTARGEGCYRPQSALDAP</sequence>
<dbReference type="EMBL" id="JARBHB010000005">
    <property type="protein sequence ID" value="KAJ8882648.1"/>
    <property type="molecule type" value="Genomic_DNA"/>
</dbReference>
<gene>
    <name evidence="2" type="ORF">PR048_014460</name>
</gene>
<accession>A0ABQ9HEA9</accession>
<proteinExistence type="predicted"/>
<organism evidence="2 3">
    <name type="scientific">Dryococelus australis</name>
    <dbReference type="NCBI Taxonomy" id="614101"/>
    <lineage>
        <taxon>Eukaryota</taxon>
        <taxon>Metazoa</taxon>
        <taxon>Ecdysozoa</taxon>
        <taxon>Arthropoda</taxon>
        <taxon>Hexapoda</taxon>
        <taxon>Insecta</taxon>
        <taxon>Pterygota</taxon>
        <taxon>Neoptera</taxon>
        <taxon>Polyneoptera</taxon>
        <taxon>Phasmatodea</taxon>
        <taxon>Verophasmatodea</taxon>
        <taxon>Anareolatae</taxon>
        <taxon>Phasmatidae</taxon>
        <taxon>Eurycanthinae</taxon>
        <taxon>Dryococelus</taxon>
    </lineage>
</organism>
<feature type="region of interest" description="Disordered" evidence="1">
    <location>
        <begin position="1"/>
        <end position="31"/>
    </location>
</feature>
<keyword evidence="3" id="KW-1185">Reference proteome</keyword>